<dbReference type="RefSeq" id="XP_025403014.1">
    <property type="nucleotide sequence ID" value="XM_025547801.1"/>
</dbReference>
<accession>A0A317WV01</accession>
<dbReference type="OrthoDB" id="10019231at2759"/>
<dbReference type="Gene3D" id="3.40.50.1820">
    <property type="entry name" value="alpha/beta hydrolase"/>
    <property type="match status" value="1"/>
</dbReference>
<name>A0A317WV01_9EURO</name>
<protein>
    <submittedName>
        <fullName evidence="2">Endo-1,3-1,4-beta-D-glucanase</fullName>
    </submittedName>
</protein>
<organism evidence="2 3">
    <name type="scientific">Aspergillus heteromorphus CBS 117.55</name>
    <dbReference type="NCBI Taxonomy" id="1448321"/>
    <lineage>
        <taxon>Eukaryota</taxon>
        <taxon>Fungi</taxon>
        <taxon>Dikarya</taxon>
        <taxon>Ascomycota</taxon>
        <taxon>Pezizomycotina</taxon>
        <taxon>Eurotiomycetes</taxon>
        <taxon>Eurotiomycetidae</taxon>
        <taxon>Eurotiales</taxon>
        <taxon>Aspergillaceae</taxon>
        <taxon>Aspergillus</taxon>
        <taxon>Aspergillus subgen. Circumdati</taxon>
    </lineage>
</organism>
<dbReference type="PANTHER" id="PTHR17630">
    <property type="entry name" value="DIENELACTONE HYDROLASE"/>
    <property type="match status" value="1"/>
</dbReference>
<dbReference type="AlphaFoldDB" id="A0A317WV01"/>
<proteinExistence type="predicted"/>
<dbReference type="SUPFAM" id="SSF53474">
    <property type="entry name" value="alpha/beta-Hydrolases"/>
    <property type="match status" value="1"/>
</dbReference>
<feature type="domain" description="Dienelactone hydrolase" evidence="1">
    <location>
        <begin position="36"/>
        <end position="241"/>
    </location>
</feature>
<comment type="caution">
    <text evidence="2">The sequence shown here is derived from an EMBL/GenBank/DDBJ whole genome shotgun (WGS) entry which is preliminary data.</text>
</comment>
<dbReference type="GeneID" id="37070038"/>
<evidence type="ECO:0000313" key="2">
    <source>
        <dbReference type="EMBL" id="PWY90183.1"/>
    </source>
</evidence>
<sequence>MTCDACKTGFRWDGTPVGSETTLAGNQTYVTGTSTSAAILIVHDVFGWTLPNARLLADHYAQEANATVYLPDFFGGEIVSPEVMDDPEKRAAFDIPAFIARNTKEQRFPEILACARALKDAYPKVGAIGFCYGGWAVFQLAAHGTELLSCISTAHPTFLSEAEIAACRTPAQILAPEHDQYLTPELKEYCNRVIPSLGVPYEYVYFPGMSHGFATRANLNNELQKAELARAKRAAVHWFNEWLR</sequence>
<dbReference type="InterPro" id="IPR029058">
    <property type="entry name" value="AB_hydrolase_fold"/>
</dbReference>
<keyword evidence="3" id="KW-1185">Reference proteome</keyword>
<dbReference type="STRING" id="1448321.A0A317WV01"/>
<dbReference type="InterPro" id="IPR002925">
    <property type="entry name" value="Dienelactn_hydro"/>
</dbReference>
<reference evidence="2 3" key="1">
    <citation type="submission" date="2016-12" db="EMBL/GenBank/DDBJ databases">
        <title>The genomes of Aspergillus section Nigri reveals drivers in fungal speciation.</title>
        <authorList>
            <consortium name="DOE Joint Genome Institute"/>
            <person name="Vesth T.C."/>
            <person name="Nybo J."/>
            <person name="Theobald S."/>
            <person name="Brandl J."/>
            <person name="Frisvad J.C."/>
            <person name="Nielsen K.F."/>
            <person name="Lyhne E.K."/>
            <person name="Kogle M.E."/>
            <person name="Kuo A."/>
            <person name="Riley R."/>
            <person name="Clum A."/>
            <person name="Nolan M."/>
            <person name="Lipzen A."/>
            <person name="Salamov A."/>
            <person name="Henrissat B."/>
            <person name="Wiebenga A."/>
            <person name="De Vries R.P."/>
            <person name="Grigoriev I.V."/>
            <person name="Mortensen U.H."/>
            <person name="Andersen M.R."/>
            <person name="Baker S.E."/>
        </authorList>
    </citation>
    <scope>NUCLEOTIDE SEQUENCE [LARGE SCALE GENOMIC DNA]</scope>
    <source>
        <strain evidence="2 3">CBS 117.55</strain>
    </source>
</reference>
<gene>
    <name evidence="2" type="ORF">BO70DRAFT_426560</name>
</gene>
<dbReference type="Pfam" id="PF01738">
    <property type="entry name" value="DLH"/>
    <property type="match status" value="1"/>
</dbReference>
<evidence type="ECO:0000313" key="3">
    <source>
        <dbReference type="Proteomes" id="UP000247233"/>
    </source>
</evidence>
<evidence type="ECO:0000259" key="1">
    <source>
        <dbReference type="Pfam" id="PF01738"/>
    </source>
</evidence>
<dbReference type="VEuPathDB" id="FungiDB:BO70DRAFT_426560"/>
<dbReference type="PANTHER" id="PTHR17630:SF55">
    <property type="entry name" value="DIENELACTONE HYDROLASE FAMILY PROTEIN (AFU_ORTHOLOGUE AFUA_1G01900)"/>
    <property type="match status" value="1"/>
</dbReference>
<dbReference type="EMBL" id="MSFL01000003">
    <property type="protein sequence ID" value="PWY90183.1"/>
    <property type="molecule type" value="Genomic_DNA"/>
</dbReference>
<dbReference type="Proteomes" id="UP000247233">
    <property type="component" value="Unassembled WGS sequence"/>
</dbReference>
<dbReference type="GO" id="GO:0016787">
    <property type="term" value="F:hydrolase activity"/>
    <property type="evidence" value="ECO:0007669"/>
    <property type="project" value="InterPro"/>
</dbReference>